<protein>
    <submittedName>
        <fullName evidence="9">Carbohydrate-binding protein</fullName>
    </submittedName>
</protein>
<dbReference type="Pfam" id="PF17167">
    <property type="entry name" value="Glyco_hydro_94"/>
    <property type="match status" value="1"/>
</dbReference>
<evidence type="ECO:0000256" key="1">
    <source>
        <dbReference type="ARBA" id="ARBA00022676"/>
    </source>
</evidence>
<evidence type="ECO:0000259" key="5">
    <source>
        <dbReference type="Pfam" id="PF03633"/>
    </source>
</evidence>
<keyword evidence="4" id="KW-0472">Membrane</keyword>
<dbReference type="Pfam" id="PF10091">
    <property type="entry name" value="Glycoamylase"/>
    <property type="match status" value="1"/>
</dbReference>
<name>A0A501XNA8_9SPHN</name>
<feature type="domain" description="Glycosyl hydrolase 94 supersandwich" evidence="6">
    <location>
        <begin position="1442"/>
        <end position="1703"/>
    </location>
</feature>
<organism evidence="9 10">
    <name type="scientific">Sandaracinobacter neustonicus</name>
    <dbReference type="NCBI Taxonomy" id="1715348"/>
    <lineage>
        <taxon>Bacteria</taxon>
        <taxon>Pseudomonadati</taxon>
        <taxon>Pseudomonadota</taxon>
        <taxon>Alphaproteobacteria</taxon>
        <taxon>Sphingomonadales</taxon>
        <taxon>Sphingosinicellaceae</taxon>
        <taxon>Sandaracinobacter</taxon>
    </lineage>
</organism>
<dbReference type="InterPro" id="IPR019282">
    <property type="entry name" value="Glycoamylase-like_cons_dom"/>
</dbReference>
<feature type="domain" description="Glycoside hydrolase family 65 C-terminal" evidence="5">
    <location>
        <begin position="2648"/>
        <end position="2683"/>
    </location>
</feature>
<dbReference type="CDD" id="cd11756">
    <property type="entry name" value="GH94N_ChvB_NdvB_1_like"/>
    <property type="match status" value="1"/>
</dbReference>
<dbReference type="InterPro" id="IPR037018">
    <property type="entry name" value="GH65_N"/>
</dbReference>
<dbReference type="GO" id="GO:0030246">
    <property type="term" value="F:carbohydrate binding"/>
    <property type="evidence" value="ECO:0007669"/>
    <property type="project" value="InterPro"/>
</dbReference>
<keyword evidence="2" id="KW-0808">Transferase</keyword>
<dbReference type="InterPro" id="IPR033432">
    <property type="entry name" value="GH94_catalytic"/>
</dbReference>
<dbReference type="PANTHER" id="PTHR37469:SF2">
    <property type="entry name" value="CELLOBIONIC ACID PHOSPHORYLASE"/>
    <property type="match status" value="1"/>
</dbReference>
<keyword evidence="10" id="KW-1185">Reference proteome</keyword>
<comment type="caution">
    <text evidence="9">The sequence shown here is derived from an EMBL/GenBank/DDBJ whole genome shotgun (WGS) entry which is preliminary data.</text>
</comment>
<dbReference type="InterPro" id="IPR052047">
    <property type="entry name" value="GH94_Enzymes"/>
</dbReference>
<dbReference type="SMART" id="SM01068">
    <property type="entry name" value="CBM_X"/>
    <property type="match status" value="2"/>
</dbReference>
<dbReference type="InterPro" id="IPR037820">
    <property type="entry name" value="GH94N_NdvB"/>
</dbReference>
<feature type="domain" description="Glycoamylase-like" evidence="7">
    <location>
        <begin position="1181"/>
        <end position="1386"/>
    </location>
</feature>
<dbReference type="Gene3D" id="1.50.10.10">
    <property type="match status" value="1"/>
</dbReference>
<evidence type="ECO:0000313" key="9">
    <source>
        <dbReference type="EMBL" id="TPE61925.1"/>
    </source>
</evidence>
<feature type="transmembrane region" description="Helical" evidence="4">
    <location>
        <begin position="962"/>
        <end position="980"/>
    </location>
</feature>
<dbReference type="InterPro" id="IPR008928">
    <property type="entry name" value="6-hairpin_glycosidase_sf"/>
</dbReference>
<evidence type="ECO:0000259" key="6">
    <source>
        <dbReference type="Pfam" id="PF06165"/>
    </source>
</evidence>
<feature type="transmembrane region" description="Helical" evidence="4">
    <location>
        <begin position="937"/>
        <end position="955"/>
    </location>
</feature>
<feature type="transmembrane region" description="Helical" evidence="4">
    <location>
        <begin position="433"/>
        <end position="454"/>
    </location>
</feature>
<dbReference type="InterPro" id="IPR037824">
    <property type="entry name" value="GH94N_2_NdvB"/>
</dbReference>
<dbReference type="PANTHER" id="PTHR37469">
    <property type="entry name" value="CELLOBIONIC ACID PHOSPHORYLASE-RELATED"/>
    <property type="match status" value="1"/>
</dbReference>
<evidence type="ECO:0000313" key="10">
    <source>
        <dbReference type="Proteomes" id="UP000319897"/>
    </source>
</evidence>
<feature type="transmembrane region" description="Helical" evidence="4">
    <location>
        <begin position="403"/>
        <end position="421"/>
    </location>
</feature>
<evidence type="ECO:0000259" key="8">
    <source>
        <dbReference type="Pfam" id="PF17167"/>
    </source>
</evidence>
<dbReference type="InterPro" id="IPR011013">
    <property type="entry name" value="Gal_mutarotase_sf_dom"/>
</dbReference>
<dbReference type="InterPro" id="IPR010383">
    <property type="entry name" value="Glyco_hydrolase_94_b-supersand"/>
</dbReference>
<dbReference type="InterPro" id="IPR012341">
    <property type="entry name" value="6hp_glycosidase-like_sf"/>
</dbReference>
<keyword evidence="4" id="KW-0812">Transmembrane</keyword>
<dbReference type="Gene3D" id="2.70.98.40">
    <property type="entry name" value="Glycoside hydrolase, family 65, N-terminal domain"/>
    <property type="match status" value="2"/>
</dbReference>
<keyword evidence="4" id="KW-1133">Transmembrane helix</keyword>
<dbReference type="SUPFAM" id="SSF74650">
    <property type="entry name" value="Galactose mutarotase-like"/>
    <property type="match status" value="2"/>
</dbReference>
<dbReference type="Pfam" id="PF03633">
    <property type="entry name" value="Glyco_hydro_65C"/>
    <property type="match status" value="1"/>
</dbReference>
<dbReference type="GO" id="GO:0016757">
    <property type="term" value="F:glycosyltransferase activity"/>
    <property type="evidence" value="ECO:0007669"/>
    <property type="project" value="UniProtKB-KW"/>
</dbReference>
<feature type="transmembrane region" description="Helical" evidence="4">
    <location>
        <begin position="832"/>
        <end position="856"/>
    </location>
</feature>
<accession>A0A501XNA8</accession>
<gene>
    <name evidence="9" type="ORF">FJQ54_07280</name>
</gene>
<evidence type="ECO:0000259" key="7">
    <source>
        <dbReference type="Pfam" id="PF10091"/>
    </source>
</evidence>
<reference evidence="9 10" key="1">
    <citation type="submission" date="2019-06" db="EMBL/GenBank/DDBJ databases">
        <authorList>
            <person name="Lee I."/>
            <person name="Jang G.I."/>
            <person name="Hwang C.Y."/>
        </authorList>
    </citation>
    <scope>NUCLEOTIDE SEQUENCE [LARGE SCALE GENOMIC DNA]</scope>
    <source>
        <strain evidence="9 10">PAMC 28131</strain>
    </source>
</reference>
<keyword evidence="1" id="KW-0328">Glycosyltransferase</keyword>
<dbReference type="Gene3D" id="1.50.10.140">
    <property type="match status" value="1"/>
</dbReference>
<feature type="transmembrane region" description="Helical" evidence="4">
    <location>
        <begin position="868"/>
        <end position="886"/>
    </location>
</feature>
<dbReference type="Gene3D" id="2.60.420.10">
    <property type="entry name" value="Maltose phosphorylase, domain 3"/>
    <property type="match status" value="1"/>
</dbReference>
<dbReference type="OrthoDB" id="9769991at2"/>
<feature type="domain" description="Glycosyl hydrolase 94 supersandwich" evidence="6">
    <location>
        <begin position="1934"/>
        <end position="2204"/>
    </location>
</feature>
<feature type="transmembrane region" description="Helical" evidence="4">
    <location>
        <begin position="810"/>
        <end position="826"/>
    </location>
</feature>
<sequence length="2721" mass="298147">MERLQPARPGAGFAAVWSDPAPIRSELFSDERLEVHGRSLAVAQQLLPRAIRSRQLLVRLQENAAALKHIYVETALAVERKRPIAPAAEWLIDNYHIVEKQIRKIRDDLPADFYLQLPKLADGPLAGLPRVFGVAWAYIAHSDSLFHEERLRRFVAAYQRVEALTIGELWALAICLQLVLVENLHRLADLSIHDQEDRQRADELADKLLSAEGDSDALALLAAIPPGASAAFISQLAFRLRDVDPRSEMARRWLDSRVAARGDSLAMLDQQAQQALIASTASTRNVIMAMRDLAEVDWGEMVEALSRADAVLRAGSNFGDMDFPSRNLYRNNLEELSRGSAYSEEVIAARALALARRQPSDNRVDQDPGVLLVGAGRPLLEADIGFVPPVGTRIARRLRQGGVPLYVGLVMLLGGLISLLPLSTLTNVEFPQWLGLILLGVSIILSLETATALMNRMLARLLPPALIPALELKEGVPDELRTLLVVPVLLGGEAAVAEAISDLEVHHLANREANVHYALLSDFPDAADQHLPGEEDILSGARARVAELNMRHPVPGGAPRFLFLHRERQWNATEGCWMGWERKRGKLHELNRLLRGANDTSYTGPNGQLPRLPPDVRFVITLDADTRLPMGTVKRMIGKMGHPLNRPRFDGARRRVVAGYGIMQPRVTIGLPVRRGRSRFETLAGGPAGIDPYAAAASDLYQDLIGEGSFTGKGIYEIDAFMASLAGRVPENRMLSHDLFEGTFARAGLISDVEVVEDFPVRYDAAMRRQHRWVRGDWQLLPWILSSPLSEAQELPWTGRVKMLDNLRRSLVAPAIFAALVAAWFLPWPSGILFTLAVLLVVAIPPFIPIPSLLLAPRGRNVSLRAHLGAVLTDIANAFGTLGLQFTTLADQAWRMVDAILRTLIRLFITKRHLLEWTTAAQASASPHPSVPQFVRFMWPSLALVAGFGALALWLQPQVLPLLLPFAILWLAAPAIASMISRPRAVATAPDLDRQQKDALEAIARQTWHFFRTHVTTEHNNLPPDNFQEDPQPVVAGRTSPTNMGLYLLCVATARNFGWCDLHEALARLEATLDTFDRMSRTRGHFYNWYDTRDLRVLDPPYVSAVDSGNLAGHLLALANLLEHWREPETRGRVRRIADRARGFAMAMDFRFLVDPERQLLSIGWSEHDNRRDEGCYDLLASEARLASLFCIAKGDLPAKHWGRLGRSATPIGPAAVLISWSGSMFEYLMPSLVMRAADGSLLEVSNRYAVRRQRDYAAEAGVPWGISESAYNARDREMTYQYTNFGVPGLGLKRGLSENLVIAPYASGLAAMVDAKAALANLSTLEGMGARGEFGFYEALDFTPARVPDGRSHVIVRTYMAHHQAMLLLAIANVLDGGRLRDAFHAEPMIRAAELLLHERPPRGVGTFTPRAEEVAVAATDRVADAGAMRSYGARPEAPVAVHLLSNGRYSVMLGADGAGSSRWNGMAINRWREDPVVAGYGHWIYLADRRTKALWSATQAPFGGAPEEYGALFAEGRAEFHRRDGMLTTTTEVLVSPEDDAEVRRVSIANSGRETHEVDVTSCVELALAPPATDLAHPAFARMFVETEVLDGSILIARRRPRGSDEAPIWAAHLAVLEGEAAGPLSWETDRSAFMGRGHSSENPLGATRALEGHAGTVLDPLFALRCPLKVPPGKTARVAFWTIAAPSREALLDAIDRHRDAAAFDRAHIGSWTQAQIERRFLGIDPGDAADFQRLAAHLISPGGRFAPPPALVAAASGPQSSLWVHGISGDLPILLLRIDDARDLGVVQGLLRAFEYLRGRQLAFDLVILNDRSASYIQDLQVAIDDAVRNVRNRPAPAGVRGDVFTLRADLMQPPQIDTLRALSRAEILAQRGPLRRQLRRTETPPPAAQEPMATPPRQPRPGRAADGALPRPDALDYWNGFGGFHAGGREYAMVLEAGSTTPAPWINVIANPEFGCHVSADSLGAIWSGNARENQLTPWSNDTVADPPGDALYIRDEDSGQFWTPTALPAGADGTRIVRHGFGTSRIHTAAHSIEADLLVHVPLDSPVRITRLTLRNMGAAQRTLSVTGYAEWVLGQARSKTAARLVTEHDGETGALFVRNPFDPETGSRIAFADMDGCQQHWTCDRAAFLGRGGSLSRPAALVSGKWPAPACGAGLDPCAALQAELTLAAGEAREIVWIIGQAADREGARALIRQWRDADLDAALADTHAWWQRTLGAVQVETPDRAFDLLLNGWLPYQILSGRIWGRAGFYQASGAYGFRDQLQDGGALLFSRPDLVRPHLLRAAGRQFREGDVQHWWLPESGRGVRTRISDDRGWLALSVADYVDTTGDTAILDTQIPFLEGRELAPGEHDAFYQPTTSTDTASLFEHCARALDQSCELLGDLGIPLIGGGDWNDGMNRVGEHGKGMSVWLGWHLIHAINRFAPHADAREPARAAHWRAKADSIRAAIETHAWDGEWYRRATYDDGTWLGTAQGEECRIDSIAQTWSLLSGAADPARAAQAMRSVDRHLVDRAAGIVKLFTPPFSKGPEDAGHDPGYIRSYPPGLRENGGQYSHAAMWTIMAAARAGDGAKAAELFRILNPVNHALTPEQASHYRVEPYVVAADVYSVPPHDGRGGWTWYTGAAGWMFRAGLEGLLGLTRRGDRLQLNPVLPPEWPEVKLRVQLEGADIDIQISRATGGTLPGAELNGTPLPLSGGAVEIPLAPGTHRLIVRR</sequence>
<dbReference type="EMBL" id="VFSU01000020">
    <property type="protein sequence ID" value="TPE61925.1"/>
    <property type="molecule type" value="Genomic_DNA"/>
</dbReference>
<evidence type="ECO:0000256" key="3">
    <source>
        <dbReference type="SAM" id="MobiDB-lite"/>
    </source>
</evidence>
<evidence type="ECO:0000256" key="2">
    <source>
        <dbReference type="ARBA" id="ARBA00022679"/>
    </source>
</evidence>
<dbReference type="Proteomes" id="UP000319897">
    <property type="component" value="Unassembled WGS sequence"/>
</dbReference>
<feature type="region of interest" description="Disordered" evidence="3">
    <location>
        <begin position="1878"/>
        <end position="1916"/>
    </location>
</feature>
<evidence type="ECO:0000256" key="4">
    <source>
        <dbReference type="SAM" id="Phobius"/>
    </source>
</evidence>
<dbReference type="InterPro" id="IPR005194">
    <property type="entry name" value="Glyco_hydro_65_C"/>
</dbReference>
<dbReference type="Pfam" id="PF06165">
    <property type="entry name" value="GH94_b-supersand"/>
    <property type="match status" value="2"/>
</dbReference>
<feature type="compositionally biased region" description="Pro residues" evidence="3">
    <location>
        <begin position="1888"/>
        <end position="1904"/>
    </location>
</feature>
<dbReference type="SUPFAM" id="SSF48208">
    <property type="entry name" value="Six-hairpin glycosidases"/>
    <property type="match status" value="1"/>
</dbReference>
<dbReference type="GO" id="GO:0005975">
    <property type="term" value="P:carbohydrate metabolic process"/>
    <property type="evidence" value="ECO:0007669"/>
    <property type="project" value="InterPro"/>
</dbReference>
<proteinExistence type="predicted"/>
<feature type="domain" description="Glycosyl hydrolase 94 catalytic" evidence="8">
    <location>
        <begin position="2217"/>
        <end position="2645"/>
    </location>
</feature>
<dbReference type="CDD" id="cd11753">
    <property type="entry name" value="GH94N_ChvB_NdvB_2_like"/>
    <property type="match status" value="1"/>
</dbReference>